<dbReference type="EC" id="3.6.1.9" evidence="3"/>
<comment type="subcellular location">
    <subcellularLocation>
        <location evidence="3">Cytoplasm</location>
    </subcellularLocation>
</comment>
<organism evidence="4 5">
    <name type="scientific">Candidatus Kaiserbacteria bacterium RIFCSPHIGHO2_01_FULL_53_29</name>
    <dbReference type="NCBI Taxonomy" id="1798480"/>
    <lineage>
        <taxon>Bacteria</taxon>
        <taxon>Candidatus Kaiseribacteriota</taxon>
    </lineage>
</organism>
<sequence>MKKTKLILASASPWRKKILTDAGIPFTTEESGYGENMDLKLPPRVLARYLALGKAQAVATRHKDAVIIGADTFAVFQGKLLGKPQSAARARAMLAMLSGETHTLLTGFSIVDSKTGRHVSKTVATRVTMRKLSSAEIASYVKTGEPLKTAGAYAIQGRGVYLIRKIVGDTNNIAGLPLAAVLRELAKFGVEV</sequence>
<dbReference type="NCBIfam" id="TIGR00172">
    <property type="entry name" value="maf"/>
    <property type="match status" value="1"/>
</dbReference>
<feature type="active site" description="Proton acceptor" evidence="3">
    <location>
        <position position="71"/>
    </location>
</feature>
<evidence type="ECO:0000256" key="3">
    <source>
        <dbReference type="HAMAP-Rule" id="MF_00528"/>
    </source>
</evidence>
<dbReference type="Pfam" id="PF02545">
    <property type="entry name" value="Maf"/>
    <property type="match status" value="1"/>
</dbReference>
<dbReference type="HAMAP" id="MF_00528">
    <property type="entry name" value="Maf"/>
    <property type="match status" value="1"/>
</dbReference>
<comment type="catalytic activity">
    <reaction evidence="3">
        <text>a 2'-deoxyribonucleoside 5'-triphosphate + H2O = a 2'-deoxyribonucleoside 5'-phosphate + diphosphate + H(+)</text>
        <dbReference type="Rhea" id="RHEA:44644"/>
        <dbReference type="ChEBI" id="CHEBI:15377"/>
        <dbReference type="ChEBI" id="CHEBI:15378"/>
        <dbReference type="ChEBI" id="CHEBI:33019"/>
        <dbReference type="ChEBI" id="CHEBI:61560"/>
        <dbReference type="ChEBI" id="CHEBI:65317"/>
        <dbReference type="EC" id="3.6.1.9"/>
    </reaction>
</comment>
<dbReference type="CDD" id="cd00555">
    <property type="entry name" value="Maf"/>
    <property type="match status" value="1"/>
</dbReference>
<keyword evidence="2 3" id="KW-0378">Hydrolase</keyword>
<evidence type="ECO:0000313" key="5">
    <source>
        <dbReference type="Proteomes" id="UP000176863"/>
    </source>
</evidence>
<comment type="similarity">
    <text evidence="3">Belongs to the Maf family.</text>
</comment>
<reference evidence="4 5" key="1">
    <citation type="journal article" date="2016" name="Nat. Commun.">
        <title>Thousands of microbial genomes shed light on interconnected biogeochemical processes in an aquifer system.</title>
        <authorList>
            <person name="Anantharaman K."/>
            <person name="Brown C.T."/>
            <person name="Hug L.A."/>
            <person name="Sharon I."/>
            <person name="Castelle C.J."/>
            <person name="Probst A.J."/>
            <person name="Thomas B.C."/>
            <person name="Singh A."/>
            <person name="Wilkins M.J."/>
            <person name="Karaoz U."/>
            <person name="Brodie E.L."/>
            <person name="Williams K.H."/>
            <person name="Hubbard S.S."/>
            <person name="Banfield J.F."/>
        </authorList>
    </citation>
    <scope>NUCLEOTIDE SEQUENCE [LARGE SCALE GENOMIC DNA]</scope>
</reference>
<dbReference type="InterPro" id="IPR029001">
    <property type="entry name" value="ITPase-like_fam"/>
</dbReference>
<comment type="function">
    <text evidence="3">Nucleoside triphosphate pyrophosphatase. May have a dual role in cell division arrest and in preventing the incorporation of modified nucleotides into cellular nucleic acids.</text>
</comment>
<comment type="catalytic activity">
    <reaction evidence="3">
        <text>a ribonucleoside 5'-triphosphate + H2O = a ribonucleoside 5'-phosphate + diphosphate + H(+)</text>
        <dbReference type="Rhea" id="RHEA:23996"/>
        <dbReference type="ChEBI" id="CHEBI:15377"/>
        <dbReference type="ChEBI" id="CHEBI:15378"/>
        <dbReference type="ChEBI" id="CHEBI:33019"/>
        <dbReference type="ChEBI" id="CHEBI:58043"/>
        <dbReference type="ChEBI" id="CHEBI:61557"/>
        <dbReference type="EC" id="3.6.1.9"/>
    </reaction>
</comment>
<evidence type="ECO:0000313" key="4">
    <source>
        <dbReference type="EMBL" id="OGG53028.1"/>
    </source>
</evidence>
<dbReference type="GO" id="GO:0047429">
    <property type="term" value="F:nucleoside triphosphate diphosphatase activity"/>
    <property type="evidence" value="ECO:0007669"/>
    <property type="project" value="UniProtKB-EC"/>
</dbReference>
<comment type="cofactor">
    <cofactor evidence="1 3">
        <name>a divalent metal cation</name>
        <dbReference type="ChEBI" id="CHEBI:60240"/>
    </cofactor>
</comment>
<dbReference type="Gene3D" id="3.90.950.10">
    <property type="match status" value="1"/>
</dbReference>
<dbReference type="GO" id="GO:0009117">
    <property type="term" value="P:nucleotide metabolic process"/>
    <property type="evidence" value="ECO:0007669"/>
    <property type="project" value="UniProtKB-KW"/>
</dbReference>
<dbReference type="GO" id="GO:0005737">
    <property type="term" value="C:cytoplasm"/>
    <property type="evidence" value="ECO:0007669"/>
    <property type="project" value="UniProtKB-SubCell"/>
</dbReference>
<dbReference type="EMBL" id="MFKT01000019">
    <property type="protein sequence ID" value="OGG53028.1"/>
    <property type="molecule type" value="Genomic_DNA"/>
</dbReference>
<evidence type="ECO:0000256" key="2">
    <source>
        <dbReference type="ARBA" id="ARBA00022801"/>
    </source>
</evidence>
<comment type="caution">
    <text evidence="3">Lacks conserved residue(s) required for the propagation of feature annotation.</text>
</comment>
<name>A0A1F6CV29_9BACT</name>
<dbReference type="PANTHER" id="PTHR43213">
    <property type="entry name" value="BIFUNCTIONAL DTTP/UTP PYROPHOSPHATASE/METHYLTRANSFERASE PROTEIN-RELATED"/>
    <property type="match status" value="1"/>
</dbReference>
<keyword evidence="3" id="KW-0963">Cytoplasm</keyword>
<accession>A0A1F6CV29</accession>
<dbReference type="STRING" id="1798480.A2851_05685"/>
<comment type="caution">
    <text evidence="4">The sequence shown here is derived from an EMBL/GenBank/DDBJ whole genome shotgun (WGS) entry which is preliminary data.</text>
</comment>
<dbReference type="AlphaFoldDB" id="A0A1F6CV29"/>
<proteinExistence type="inferred from homology"/>
<dbReference type="PANTHER" id="PTHR43213:SF5">
    <property type="entry name" value="BIFUNCTIONAL DTTP_UTP PYROPHOSPHATASE_METHYLTRANSFERASE PROTEIN-RELATED"/>
    <property type="match status" value="1"/>
</dbReference>
<dbReference type="SUPFAM" id="SSF52972">
    <property type="entry name" value="ITPase-like"/>
    <property type="match status" value="1"/>
</dbReference>
<dbReference type="PIRSF" id="PIRSF006305">
    <property type="entry name" value="Maf"/>
    <property type="match status" value="1"/>
</dbReference>
<keyword evidence="3" id="KW-0546">Nucleotide metabolism</keyword>
<dbReference type="InterPro" id="IPR003697">
    <property type="entry name" value="Maf-like"/>
</dbReference>
<dbReference type="Proteomes" id="UP000176863">
    <property type="component" value="Unassembled WGS sequence"/>
</dbReference>
<protein>
    <recommendedName>
        <fullName evidence="3">Nucleoside triphosphate pyrophosphatase</fullName>
        <ecNumber evidence="3">3.6.1.9</ecNumber>
    </recommendedName>
    <alternativeName>
        <fullName evidence="3">Nucleotide pyrophosphatase</fullName>
        <shortName evidence="3">Nucleotide PPase</shortName>
    </alternativeName>
</protein>
<gene>
    <name evidence="4" type="ORF">A2851_05685</name>
</gene>
<evidence type="ECO:0000256" key="1">
    <source>
        <dbReference type="ARBA" id="ARBA00001968"/>
    </source>
</evidence>